<dbReference type="AlphaFoldDB" id="A0A4Z0YJ07"/>
<accession>A0A4Z0YJ07</accession>
<dbReference type="CDD" id="cd07377">
    <property type="entry name" value="WHTH_GntR"/>
    <property type="match status" value="1"/>
</dbReference>
<protein>
    <submittedName>
        <fullName evidence="5">HTH-type transcriptional repressor YvoA</fullName>
    </submittedName>
</protein>
<dbReference type="GO" id="GO:0003677">
    <property type="term" value="F:DNA binding"/>
    <property type="evidence" value="ECO:0007669"/>
    <property type="project" value="UniProtKB-KW"/>
</dbReference>
<dbReference type="Pfam" id="PF07702">
    <property type="entry name" value="UTRA"/>
    <property type="match status" value="1"/>
</dbReference>
<dbReference type="Gene3D" id="3.40.1410.10">
    <property type="entry name" value="Chorismate lyase-like"/>
    <property type="match status" value="1"/>
</dbReference>
<dbReference type="InterPro" id="IPR036390">
    <property type="entry name" value="WH_DNA-bd_sf"/>
</dbReference>
<proteinExistence type="predicted"/>
<dbReference type="PANTHER" id="PTHR44846:SF1">
    <property type="entry name" value="MANNOSYL-D-GLYCERATE TRANSPORT_METABOLISM SYSTEM REPRESSOR MNGR-RELATED"/>
    <property type="match status" value="1"/>
</dbReference>
<dbReference type="SMART" id="SM00345">
    <property type="entry name" value="HTH_GNTR"/>
    <property type="match status" value="1"/>
</dbReference>
<dbReference type="PROSITE" id="PS50949">
    <property type="entry name" value="HTH_GNTR"/>
    <property type="match status" value="1"/>
</dbReference>
<evidence type="ECO:0000313" key="5">
    <source>
        <dbReference type="EMBL" id="TGJ76862.1"/>
    </source>
</evidence>
<dbReference type="InterPro" id="IPR011663">
    <property type="entry name" value="UTRA"/>
</dbReference>
<keyword evidence="1" id="KW-0805">Transcription regulation</keyword>
<feature type="domain" description="HTH gntR-type" evidence="4">
    <location>
        <begin position="10"/>
        <end position="78"/>
    </location>
</feature>
<dbReference type="EMBL" id="SRMQ01000003">
    <property type="protein sequence ID" value="TGJ76862.1"/>
    <property type="molecule type" value="Genomic_DNA"/>
</dbReference>
<keyword evidence="2" id="KW-0238">DNA-binding</keyword>
<evidence type="ECO:0000256" key="1">
    <source>
        <dbReference type="ARBA" id="ARBA00023015"/>
    </source>
</evidence>
<dbReference type="GO" id="GO:0045892">
    <property type="term" value="P:negative regulation of DNA-templated transcription"/>
    <property type="evidence" value="ECO:0007669"/>
    <property type="project" value="TreeGrafter"/>
</dbReference>
<reference evidence="5 6" key="1">
    <citation type="submission" date="2019-04" db="EMBL/GenBank/DDBJ databases">
        <authorList>
            <person name="Poehlein A."/>
            <person name="Bengelsdorf F.R."/>
            <person name="Duerre P."/>
            <person name="Daniel R."/>
        </authorList>
    </citation>
    <scope>NUCLEOTIDE SEQUENCE [LARGE SCALE GENOMIC DNA]</scope>
    <source>
        <strain evidence="5 6">BS-1</strain>
    </source>
</reference>
<name>A0A4Z0YJ07_9FIRM</name>
<organism evidence="5 6">
    <name type="scientific">Caproiciproducens galactitolivorans</name>
    <dbReference type="NCBI Taxonomy" id="642589"/>
    <lineage>
        <taxon>Bacteria</taxon>
        <taxon>Bacillati</taxon>
        <taxon>Bacillota</taxon>
        <taxon>Clostridia</taxon>
        <taxon>Eubacteriales</taxon>
        <taxon>Acutalibacteraceae</taxon>
        <taxon>Caproiciproducens</taxon>
    </lineage>
</organism>
<dbReference type="InterPro" id="IPR036388">
    <property type="entry name" value="WH-like_DNA-bd_sf"/>
</dbReference>
<dbReference type="GO" id="GO:0003700">
    <property type="term" value="F:DNA-binding transcription factor activity"/>
    <property type="evidence" value="ECO:0007669"/>
    <property type="project" value="InterPro"/>
</dbReference>
<keyword evidence="6" id="KW-1185">Reference proteome</keyword>
<sequence length="245" mass="28049">MEELIREKGTPLYLQLADELRKQIEEGILKEDERIPTEKELSDRYNVSRITVRKALEILTDEDLLTRKQGVGTFVTGKKLVRNLNTLMSFSQNCIQNGEKPGTKFLSADIVTAMPSDVKYLHIQKGEKIIRIRRLRYCNDVPVMLEENHFPRKFAFLLSEDLNQPLFSTLAAHNVILKTGTKKIGICYATKEEAKELGVKENEALLYMWDTCADADGNPVYYGKNIINADRYTYILQLDVDEGAK</sequence>
<comment type="caution">
    <text evidence="5">The sequence shown here is derived from an EMBL/GenBank/DDBJ whole genome shotgun (WGS) entry which is preliminary data.</text>
</comment>
<gene>
    <name evidence="5" type="primary">yvoA_1</name>
    <name evidence="5" type="ORF">CAGA_09320</name>
</gene>
<dbReference type="FunFam" id="1.10.10.10:FF:000079">
    <property type="entry name" value="GntR family transcriptional regulator"/>
    <property type="match status" value="1"/>
</dbReference>
<evidence type="ECO:0000313" key="6">
    <source>
        <dbReference type="Proteomes" id="UP000297714"/>
    </source>
</evidence>
<dbReference type="Pfam" id="PF00392">
    <property type="entry name" value="GntR"/>
    <property type="match status" value="1"/>
</dbReference>
<dbReference type="InterPro" id="IPR028978">
    <property type="entry name" value="Chorismate_lyase_/UTRA_dom_sf"/>
</dbReference>
<dbReference type="InterPro" id="IPR000524">
    <property type="entry name" value="Tscrpt_reg_HTH_GntR"/>
</dbReference>
<dbReference type="Proteomes" id="UP000297714">
    <property type="component" value="Unassembled WGS sequence"/>
</dbReference>
<dbReference type="SMART" id="SM00866">
    <property type="entry name" value="UTRA"/>
    <property type="match status" value="1"/>
</dbReference>
<dbReference type="OrthoDB" id="9816541at2"/>
<dbReference type="SUPFAM" id="SSF64288">
    <property type="entry name" value="Chorismate lyase-like"/>
    <property type="match status" value="1"/>
</dbReference>
<dbReference type="RefSeq" id="WP_135658278.1">
    <property type="nucleotide sequence ID" value="NZ_JAJUFJ010000007.1"/>
</dbReference>
<dbReference type="Gene3D" id="1.10.10.10">
    <property type="entry name" value="Winged helix-like DNA-binding domain superfamily/Winged helix DNA-binding domain"/>
    <property type="match status" value="1"/>
</dbReference>
<keyword evidence="3" id="KW-0804">Transcription</keyword>
<evidence type="ECO:0000256" key="2">
    <source>
        <dbReference type="ARBA" id="ARBA00023125"/>
    </source>
</evidence>
<evidence type="ECO:0000256" key="3">
    <source>
        <dbReference type="ARBA" id="ARBA00023163"/>
    </source>
</evidence>
<evidence type="ECO:0000259" key="4">
    <source>
        <dbReference type="PROSITE" id="PS50949"/>
    </source>
</evidence>
<dbReference type="PRINTS" id="PR00035">
    <property type="entry name" value="HTHGNTR"/>
</dbReference>
<dbReference type="InterPro" id="IPR050679">
    <property type="entry name" value="Bact_HTH_transcr_reg"/>
</dbReference>
<dbReference type="PANTHER" id="PTHR44846">
    <property type="entry name" value="MANNOSYL-D-GLYCERATE TRANSPORT/METABOLISM SYSTEM REPRESSOR MNGR-RELATED"/>
    <property type="match status" value="1"/>
</dbReference>
<dbReference type="SUPFAM" id="SSF46785">
    <property type="entry name" value="Winged helix' DNA-binding domain"/>
    <property type="match status" value="1"/>
</dbReference>